<reference evidence="1 2" key="1">
    <citation type="submission" date="2024-06" db="EMBL/GenBank/DDBJ databases">
        <title>The Natural Products Discovery Center: Release of the First 8490 Sequenced Strains for Exploring Actinobacteria Biosynthetic Diversity.</title>
        <authorList>
            <person name="Kalkreuter E."/>
            <person name="Kautsar S.A."/>
            <person name="Yang D."/>
            <person name="Bader C.D."/>
            <person name="Teijaro C.N."/>
            <person name="Fluegel L."/>
            <person name="Davis C.M."/>
            <person name="Simpson J.R."/>
            <person name="Lauterbach L."/>
            <person name="Steele A.D."/>
            <person name="Gui C."/>
            <person name="Meng S."/>
            <person name="Li G."/>
            <person name="Viehrig K."/>
            <person name="Ye F."/>
            <person name="Su P."/>
            <person name="Kiefer A.F."/>
            <person name="Nichols A."/>
            <person name="Cepeda A.J."/>
            <person name="Yan W."/>
            <person name="Fan B."/>
            <person name="Jiang Y."/>
            <person name="Adhikari A."/>
            <person name="Zheng C.-J."/>
            <person name="Schuster L."/>
            <person name="Cowan T.M."/>
            <person name="Smanski M.J."/>
            <person name="Chevrette M.G."/>
            <person name="De Carvalho L.P.S."/>
            <person name="Shen B."/>
        </authorList>
    </citation>
    <scope>NUCLEOTIDE SEQUENCE [LARGE SCALE GENOMIC DNA]</scope>
    <source>
        <strain evidence="1 2">NPDC000634</strain>
    </source>
</reference>
<dbReference type="InterPro" id="IPR046200">
    <property type="entry name" value="DUF6233"/>
</dbReference>
<sequence>MSEGEPSRLELLQFARRVVVQQATAALTQIDRWIATEQRREAERRRGAEMRPPAPEWLVEVGLNKNNLVALHTGDCWDPGKRSRPVTRAEALDALTRLQVQACPKCRPDTALGVLE</sequence>
<dbReference type="Pfam" id="PF19746">
    <property type="entry name" value="DUF6233"/>
    <property type="match status" value="1"/>
</dbReference>
<comment type="caution">
    <text evidence="1">The sequence shown here is derived from an EMBL/GenBank/DDBJ whole genome shotgun (WGS) entry which is preliminary data.</text>
</comment>
<proteinExistence type="predicted"/>
<name>A0ABV1W6J1_9ACTN</name>
<accession>A0ABV1W6J1</accession>
<dbReference type="EMBL" id="JBEPCU010000437">
    <property type="protein sequence ID" value="MER6979814.1"/>
    <property type="molecule type" value="Genomic_DNA"/>
</dbReference>
<evidence type="ECO:0000313" key="2">
    <source>
        <dbReference type="Proteomes" id="UP001458415"/>
    </source>
</evidence>
<gene>
    <name evidence="1" type="ORF">ABT317_23280</name>
</gene>
<organism evidence="1 2">
    <name type="scientific">Streptomyces carpinensis</name>
    <dbReference type="NCBI Taxonomy" id="66369"/>
    <lineage>
        <taxon>Bacteria</taxon>
        <taxon>Bacillati</taxon>
        <taxon>Actinomycetota</taxon>
        <taxon>Actinomycetes</taxon>
        <taxon>Kitasatosporales</taxon>
        <taxon>Streptomycetaceae</taxon>
        <taxon>Streptomyces</taxon>
    </lineage>
</organism>
<protein>
    <submittedName>
        <fullName evidence="1">DUF6233 domain-containing protein</fullName>
    </submittedName>
</protein>
<evidence type="ECO:0000313" key="1">
    <source>
        <dbReference type="EMBL" id="MER6979814.1"/>
    </source>
</evidence>
<keyword evidence="2" id="KW-1185">Reference proteome</keyword>
<dbReference type="Proteomes" id="UP001458415">
    <property type="component" value="Unassembled WGS sequence"/>
</dbReference>
<dbReference type="RefSeq" id="WP_086729887.1">
    <property type="nucleotide sequence ID" value="NZ_MUBM01000357.1"/>
</dbReference>